<name>A0A1M6H595_9ACTN</name>
<evidence type="ECO:0000313" key="3">
    <source>
        <dbReference type="Proteomes" id="UP000184512"/>
    </source>
</evidence>
<accession>A0A1M6H595</accession>
<keyword evidence="3" id="KW-1185">Reference proteome</keyword>
<protein>
    <submittedName>
        <fullName evidence="2">Effector-binding domain-containing protein</fullName>
    </submittedName>
</protein>
<dbReference type="RefSeq" id="WP_084189481.1">
    <property type="nucleotide sequence ID" value="NZ_FQZG01000030.1"/>
</dbReference>
<dbReference type="Proteomes" id="UP000184512">
    <property type="component" value="Unassembled WGS sequence"/>
</dbReference>
<dbReference type="SUPFAM" id="SSF55136">
    <property type="entry name" value="Probable bacterial effector-binding domain"/>
    <property type="match status" value="1"/>
</dbReference>
<dbReference type="OrthoDB" id="795001at2"/>
<dbReference type="InterPro" id="IPR011256">
    <property type="entry name" value="Reg_factor_effector_dom_sf"/>
</dbReference>
<dbReference type="InterPro" id="IPR010499">
    <property type="entry name" value="AraC_E-bd"/>
</dbReference>
<organism evidence="2 3">
    <name type="scientific">Tessaracoccus bendigoensis DSM 12906</name>
    <dbReference type="NCBI Taxonomy" id="1123357"/>
    <lineage>
        <taxon>Bacteria</taxon>
        <taxon>Bacillati</taxon>
        <taxon>Actinomycetota</taxon>
        <taxon>Actinomycetes</taxon>
        <taxon>Propionibacteriales</taxon>
        <taxon>Propionibacteriaceae</taxon>
        <taxon>Tessaracoccus</taxon>
    </lineage>
</organism>
<feature type="domain" description="AraC effector-binding" evidence="1">
    <location>
        <begin position="13"/>
        <end position="164"/>
    </location>
</feature>
<dbReference type="Pfam" id="PF06445">
    <property type="entry name" value="GyrI-like"/>
    <property type="match status" value="1"/>
</dbReference>
<evidence type="ECO:0000259" key="1">
    <source>
        <dbReference type="SMART" id="SM00871"/>
    </source>
</evidence>
<dbReference type="InterPro" id="IPR029442">
    <property type="entry name" value="GyrI-like"/>
</dbReference>
<dbReference type="Gene3D" id="3.20.80.10">
    <property type="entry name" value="Regulatory factor, effector binding domain"/>
    <property type="match status" value="1"/>
</dbReference>
<reference evidence="2 3" key="1">
    <citation type="submission" date="2016-11" db="EMBL/GenBank/DDBJ databases">
        <authorList>
            <person name="Jaros S."/>
            <person name="Januszkiewicz K."/>
            <person name="Wedrychowicz H."/>
        </authorList>
    </citation>
    <scope>NUCLEOTIDE SEQUENCE [LARGE SCALE GENOMIC DNA]</scope>
    <source>
        <strain evidence="2 3">DSM 12906</strain>
    </source>
</reference>
<gene>
    <name evidence="2" type="ORF">SAMN02745244_01883</name>
</gene>
<dbReference type="SMART" id="SM00871">
    <property type="entry name" value="AraC_E_bind"/>
    <property type="match status" value="1"/>
</dbReference>
<dbReference type="AlphaFoldDB" id="A0A1M6H595"/>
<dbReference type="EMBL" id="FQZG01000030">
    <property type="protein sequence ID" value="SHJ17360.1"/>
    <property type="molecule type" value="Genomic_DNA"/>
</dbReference>
<dbReference type="STRING" id="1123357.SAMN02745244_01883"/>
<sequence>MNSLTNGTGSWAEPAILDDVPPTSTAVVRHERVTLNDLGGLFDTAYPRVAAAASAVGNPPVGPAVSLYEGDPAATFSIEIGFPVASPFTDNEGVVGSTLPGGRVAVLTHLGPYETLPSAWNRLMQFLDERGLRPGSHYGEVYVTEPTPTADPATIRTDIFVWLE</sequence>
<evidence type="ECO:0000313" key="2">
    <source>
        <dbReference type="EMBL" id="SHJ17360.1"/>
    </source>
</evidence>
<proteinExistence type="predicted"/>